<organism evidence="1">
    <name type="scientific">marine metagenome</name>
    <dbReference type="NCBI Taxonomy" id="408172"/>
    <lineage>
        <taxon>unclassified sequences</taxon>
        <taxon>metagenomes</taxon>
        <taxon>ecological metagenomes</taxon>
    </lineage>
</organism>
<proteinExistence type="predicted"/>
<name>A0A381T7J2_9ZZZZ</name>
<gene>
    <name evidence="1" type="ORF">METZ01_LOCUS65006</name>
</gene>
<evidence type="ECO:0000313" key="1">
    <source>
        <dbReference type="EMBL" id="SVA12152.1"/>
    </source>
</evidence>
<dbReference type="EMBL" id="UINC01004145">
    <property type="protein sequence ID" value="SVA12152.1"/>
    <property type="molecule type" value="Genomic_DNA"/>
</dbReference>
<accession>A0A381T7J2</accession>
<dbReference type="AlphaFoldDB" id="A0A381T7J2"/>
<protein>
    <submittedName>
        <fullName evidence="1">Uncharacterized protein</fullName>
    </submittedName>
</protein>
<sequence length="27" mass="3290">MFSFIEASSFENWKPKYLTDDEYAELQ</sequence>
<reference evidence="1" key="1">
    <citation type="submission" date="2018-05" db="EMBL/GenBank/DDBJ databases">
        <authorList>
            <person name="Lanie J.A."/>
            <person name="Ng W.-L."/>
            <person name="Kazmierczak K.M."/>
            <person name="Andrzejewski T.M."/>
            <person name="Davidsen T.M."/>
            <person name="Wayne K.J."/>
            <person name="Tettelin H."/>
            <person name="Glass J.I."/>
            <person name="Rusch D."/>
            <person name="Podicherti R."/>
            <person name="Tsui H.-C.T."/>
            <person name="Winkler M.E."/>
        </authorList>
    </citation>
    <scope>NUCLEOTIDE SEQUENCE</scope>
</reference>